<feature type="compositionally biased region" description="Basic residues" evidence="5">
    <location>
        <begin position="711"/>
        <end position="728"/>
    </location>
</feature>
<feature type="compositionally biased region" description="Polar residues" evidence="5">
    <location>
        <begin position="610"/>
        <end position="630"/>
    </location>
</feature>
<dbReference type="Proteomes" id="UP000001449">
    <property type="component" value="Chromosome 20"/>
</dbReference>
<feature type="region of interest" description="Disordered" evidence="5">
    <location>
        <begin position="563"/>
        <end position="593"/>
    </location>
</feature>
<feature type="compositionally biased region" description="Basic and acidic residues" evidence="5">
    <location>
        <begin position="256"/>
        <end position="278"/>
    </location>
</feature>
<feature type="region of interest" description="Disordered" evidence="5">
    <location>
        <begin position="610"/>
        <end position="649"/>
    </location>
</feature>
<reference evidence="7 8" key="1">
    <citation type="journal article" date="2004" name="Science">
        <title>The genome of the diatom Thalassiosira pseudonana: ecology, evolution, and metabolism.</title>
        <authorList>
            <person name="Armbrust E.V."/>
            <person name="Berges J.A."/>
            <person name="Bowler C."/>
            <person name="Green B.R."/>
            <person name="Martinez D."/>
            <person name="Putnam N.H."/>
            <person name="Zhou S."/>
            <person name="Allen A.E."/>
            <person name="Apt K.E."/>
            <person name="Bechner M."/>
            <person name="Brzezinski M.A."/>
            <person name="Chaal B.K."/>
            <person name="Chiovitti A."/>
            <person name="Davis A.K."/>
            <person name="Demarest M.S."/>
            <person name="Detter J.C."/>
            <person name="Glavina T."/>
            <person name="Goodstein D."/>
            <person name="Hadi M.Z."/>
            <person name="Hellsten U."/>
            <person name="Hildebrand M."/>
            <person name="Jenkins B.D."/>
            <person name="Jurka J."/>
            <person name="Kapitonov V.V."/>
            <person name="Kroger N."/>
            <person name="Lau W.W."/>
            <person name="Lane T.W."/>
            <person name="Larimer F.W."/>
            <person name="Lippmeier J.C."/>
            <person name="Lucas S."/>
            <person name="Medina M."/>
            <person name="Montsant A."/>
            <person name="Obornik M."/>
            <person name="Parker M.S."/>
            <person name="Palenik B."/>
            <person name="Pazour G.J."/>
            <person name="Richardson P.M."/>
            <person name="Rynearson T.A."/>
            <person name="Saito M.A."/>
            <person name="Schwartz D.C."/>
            <person name="Thamatrakoln K."/>
            <person name="Valentin K."/>
            <person name="Vardi A."/>
            <person name="Wilkerson F.P."/>
            <person name="Rokhsar D.S."/>
        </authorList>
    </citation>
    <scope>NUCLEOTIDE SEQUENCE [LARGE SCALE GENOMIC DNA]</scope>
    <source>
        <strain evidence="7 8">CCMP1335</strain>
    </source>
</reference>
<feature type="transmembrane region" description="Helical" evidence="6">
    <location>
        <begin position="1697"/>
        <end position="1725"/>
    </location>
</feature>
<comment type="subcellular location">
    <subcellularLocation>
        <location evidence="1">Membrane</location>
        <topology evidence="1">Multi-pass membrane protein</topology>
    </subcellularLocation>
</comment>
<feature type="compositionally biased region" description="Polar residues" evidence="5">
    <location>
        <begin position="696"/>
        <end position="706"/>
    </location>
</feature>
<dbReference type="OMA" id="NIRSANM"/>
<evidence type="ECO:0000256" key="6">
    <source>
        <dbReference type="SAM" id="Phobius"/>
    </source>
</evidence>
<feature type="compositionally biased region" description="Low complexity" evidence="5">
    <location>
        <begin position="1518"/>
        <end position="1528"/>
    </location>
</feature>
<feature type="region of interest" description="Disordered" evidence="5">
    <location>
        <begin position="1508"/>
        <end position="1532"/>
    </location>
</feature>
<keyword evidence="4 6" id="KW-0472">Membrane</keyword>
<dbReference type="InterPro" id="IPR036259">
    <property type="entry name" value="MFS_trans_sf"/>
</dbReference>
<dbReference type="PANTHER" id="PTHR23510">
    <property type="entry name" value="INNER MEMBRANE TRANSPORT PROTEIN YAJR"/>
    <property type="match status" value="1"/>
</dbReference>
<feature type="region of interest" description="Disordered" evidence="5">
    <location>
        <begin position="140"/>
        <end position="171"/>
    </location>
</feature>
<feature type="transmembrane region" description="Helical" evidence="6">
    <location>
        <begin position="1672"/>
        <end position="1691"/>
    </location>
</feature>
<dbReference type="RefSeq" id="XP_002294722.1">
    <property type="nucleotide sequence ID" value="XM_002294686.1"/>
</dbReference>
<feature type="region of interest" description="Disordered" evidence="5">
    <location>
        <begin position="792"/>
        <end position="838"/>
    </location>
</feature>
<evidence type="ECO:0000256" key="4">
    <source>
        <dbReference type="ARBA" id="ARBA00023136"/>
    </source>
</evidence>
<feature type="transmembrane region" description="Helical" evidence="6">
    <location>
        <begin position="1590"/>
        <end position="1611"/>
    </location>
</feature>
<feature type="region of interest" description="Disordered" evidence="5">
    <location>
        <begin position="350"/>
        <end position="380"/>
    </location>
</feature>
<feature type="compositionally biased region" description="Polar residues" evidence="5">
    <location>
        <begin position="421"/>
        <end position="431"/>
    </location>
</feature>
<dbReference type="EMBL" id="CM000652">
    <property type="protein sequence ID" value="EED88082.1"/>
    <property type="molecule type" value="Genomic_DNA"/>
</dbReference>
<organism evidence="7 8">
    <name type="scientific">Thalassiosira pseudonana</name>
    <name type="common">Marine diatom</name>
    <name type="synonym">Cyclotella nana</name>
    <dbReference type="NCBI Taxonomy" id="35128"/>
    <lineage>
        <taxon>Eukaryota</taxon>
        <taxon>Sar</taxon>
        <taxon>Stramenopiles</taxon>
        <taxon>Ochrophyta</taxon>
        <taxon>Bacillariophyta</taxon>
        <taxon>Coscinodiscophyceae</taxon>
        <taxon>Thalassiosirophycidae</taxon>
        <taxon>Thalassiosirales</taxon>
        <taxon>Thalassiosiraceae</taxon>
        <taxon>Thalassiosira</taxon>
    </lineage>
</organism>
<name>B8CER3_THAPS</name>
<dbReference type="InParanoid" id="B8CER3"/>
<dbReference type="GeneID" id="7443356"/>
<dbReference type="PANTHER" id="PTHR23510:SF64">
    <property type="entry name" value="INNER MEMBRANE TRANSPORT PROTEIN YAJR"/>
    <property type="match status" value="1"/>
</dbReference>
<feature type="region of interest" description="Disordered" evidence="5">
    <location>
        <begin position="686"/>
        <end position="730"/>
    </location>
</feature>
<proteinExistence type="predicted"/>
<protein>
    <recommendedName>
        <fullName evidence="9">SPX domain-containing protein</fullName>
    </recommendedName>
</protein>
<dbReference type="HOGENOM" id="CLU_237900_0_0_1"/>
<feature type="region of interest" description="Disordered" evidence="5">
    <location>
        <begin position="243"/>
        <end position="309"/>
    </location>
</feature>
<dbReference type="eggNOG" id="KOG2325">
    <property type="taxonomic scope" value="Eukaryota"/>
</dbReference>
<dbReference type="PaxDb" id="35128-Thaps25617"/>
<evidence type="ECO:0000256" key="1">
    <source>
        <dbReference type="ARBA" id="ARBA00004141"/>
    </source>
</evidence>
<evidence type="ECO:0000313" key="7">
    <source>
        <dbReference type="EMBL" id="EED88082.1"/>
    </source>
</evidence>
<evidence type="ECO:0000256" key="3">
    <source>
        <dbReference type="ARBA" id="ARBA00022989"/>
    </source>
</evidence>
<feature type="region of interest" description="Disordered" evidence="5">
    <location>
        <begin position="403"/>
        <end position="457"/>
    </location>
</feature>
<evidence type="ECO:0000256" key="5">
    <source>
        <dbReference type="SAM" id="MobiDB-lite"/>
    </source>
</evidence>
<feature type="region of interest" description="Disordered" evidence="5">
    <location>
        <begin position="1032"/>
        <end position="1057"/>
    </location>
</feature>
<accession>B8CER3</accession>
<feature type="transmembrane region" description="Helical" evidence="6">
    <location>
        <begin position="1631"/>
        <end position="1651"/>
    </location>
</feature>
<keyword evidence="3 6" id="KW-1133">Transmembrane helix</keyword>
<sequence>MVGFGSSLRMSRRRGWEDAYLDYASLRLLLTQIEAVYEEEDLKRGGSAQNTIDGIGGSREFDHESFGDLDRTLNEEEGGDSGDGGNWVGSVWRKTQNAIFGDQTGWNGHRRYNSNRRRRWGGALDWDEHGNVNEGSNWVMSYISPNPRPRESRRNKKDKTSNALDKGGWRSPGVTDYRDELFFESDDDIAFGYCSEDEEDWEDIDDAESYYEQQGGEYYNTEYDAKDSQEHEELEQEANLFILDEGTSNSQNSLGKVDDGRRGELESDEPMSYRDCESPQRPIDSDDFGETRGLLETPDSKVRQTSINYDSPGLLESRYETLAVGGTNQGSPSEDGKWLGFIPNLFAGGNKSKQQHQYSDSDREDALFHNDSDDNIQDSPLASISQHQRVDDSPHRYTHFSESFVSNDSATNRPPLPPSASDESTPSSQLRFRSEPHLLTSESGEDEILTTPLTTNHKTVTATAIGSAMPRTPLTPPPMTPLSPVFEHRKDAEFEVKEQSRGGFGVSLNSALIPNESTSLLTPSTFRAYGQSNFNEQSPNRVSQVQFYSFQNSDDGGMLVSQEKEEPIGQGEDGGRSVAEGQRGGDAAQRGSSNNMISYYSAHDGYFSLRSPTRNQYPQNSQQYHHNNAQPHMRMPSLSEPPKPRSWPLSNDNSESFVLNFLFGGCIPLGKADAVKKSLARGKSAVPSNDFKRANGQHQQSRQRAQIANVAKRKRARARRQRRLRRQREKVPDHLRVAHIRAAGITERFRGLLRAEVEKVILFANSRLGELSDTIGSLRYASYEGDNAEVRTKYPHLDDGGMHENSSSDDEEGDIYSCASSSSGEQHRRNGLDDSEHLSARDRAYQNDSSNKRNASTRRQIVLRDRLRLSRPLFQKADFLGEDFSLLSAVDEADAYTAVGVELIHLLKFVCVNIIAVRKICVKHDRLLSNRMMGDYYHKKIKEQYRLRQRGSKRSRLDRSDTQPQFGALLSKPVALESTGGYILGIFDTKIQQIANSTTMQTVSSSLAIALADFEASQSRSARLGLQIGTVSEQSESKESLEGAQLTPEVPSPKHKTFTTKRIREAVSYQIGGHCFRGDDGSSAASDDGGNDNESTSSNISLTRLQFVVTSVFGLREAARSKSVPFEYYSSRLFMISVGSTVVGEGLNGCGREALDFLQSYDPEKAYLLDPDTLYSCLKLGRDKDGIGDVMAATLAVAAKGDASAMSIVPQATGEEGSKPSLMLNSEYRNILRLNGSSMLLYMVNYYVTVPSSYMHALILDSRSSQSWLIGIANVTAILSSLIHAFLLSKRNSFAKKHNNVSFFRNPLIISAIFPLIGNILYSYSFECSSFGMALTGRLLVGFGCAEVLNRRLLAETLPSNSINHHVARLVKGSMISTAFGLLMGSPFDIRVKEKLGYVLPALGEALLMNNSTTSTLPFQPTTTTLQLPPTVPPRPTPAQPFLPPLPLNPLSPVGMPYGERSLISISCVGYIMAFLWFVQLVGLLFFFDAPKATPQVQVRHNLVSSNNNEEDFDSDSAHSQSNVSSHSLQYTPGPSYDSTEANLFMPGNLPDVSSHGDGTFEKLQTMSRKTIKHQSKHTYLESFHSIRRLVFSNVAFPTTIALLFLATSTGEVLLSSCTTITSRYFAWSGAWSGLFTGAMSLMVLPINVSLSSEKNFTERKIIKIALTAAKYGLLMMINYEALFFVFRDIIKRERKWVISTIYDGILGILQYILGFGIVYTSVIFLESSTLTLMSKMSPVPLKKYSIDNTFLVVVVSALGRLTGDVLICAVDVSSWLFCSDIINSLCFCLVIAFMAGGYVVKKHYFFLM</sequence>
<feature type="transmembrane region" description="Helical" evidence="6">
    <location>
        <begin position="1782"/>
        <end position="1801"/>
    </location>
</feature>
<keyword evidence="2 6" id="KW-0812">Transmembrane</keyword>
<feature type="compositionally biased region" description="Basic and acidic residues" evidence="5">
    <location>
        <begin position="825"/>
        <end position="838"/>
    </location>
</feature>
<keyword evidence="8" id="KW-1185">Reference proteome</keyword>
<evidence type="ECO:0008006" key="9">
    <source>
        <dbReference type="Google" id="ProtNLM"/>
    </source>
</evidence>
<feature type="compositionally biased region" description="Basic and acidic residues" evidence="5">
    <location>
        <begin position="792"/>
        <end position="802"/>
    </location>
</feature>
<feature type="transmembrane region" description="Helical" evidence="6">
    <location>
        <begin position="1308"/>
        <end position="1325"/>
    </location>
</feature>
<feature type="compositionally biased region" description="Polar residues" evidence="5">
    <location>
        <begin position="403"/>
        <end position="412"/>
    </location>
</feature>
<dbReference type="KEGG" id="tps:THAPSDRAFT_25617"/>
<dbReference type="SUPFAM" id="SSF103473">
    <property type="entry name" value="MFS general substrate transporter"/>
    <property type="match status" value="1"/>
</dbReference>
<reference evidence="7 8" key="2">
    <citation type="journal article" date="2008" name="Nature">
        <title>The Phaeodactylum genome reveals the evolutionary history of diatom genomes.</title>
        <authorList>
            <person name="Bowler C."/>
            <person name="Allen A.E."/>
            <person name="Badger J.H."/>
            <person name="Grimwood J."/>
            <person name="Jabbari K."/>
            <person name="Kuo A."/>
            <person name="Maheswari U."/>
            <person name="Martens C."/>
            <person name="Maumus F."/>
            <person name="Otillar R.P."/>
            <person name="Rayko E."/>
            <person name="Salamov A."/>
            <person name="Vandepoele K."/>
            <person name="Beszteri B."/>
            <person name="Gruber A."/>
            <person name="Heijde M."/>
            <person name="Katinka M."/>
            <person name="Mock T."/>
            <person name="Valentin K."/>
            <person name="Verret F."/>
            <person name="Berges J.A."/>
            <person name="Brownlee C."/>
            <person name="Cadoret J.P."/>
            <person name="Chiovitti A."/>
            <person name="Choi C.J."/>
            <person name="Coesel S."/>
            <person name="De Martino A."/>
            <person name="Detter J.C."/>
            <person name="Durkin C."/>
            <person name="Falciatore A."/>
            <person name="Fournet J."/>
            <person name="Haruta M."/>
            <person name="Huysman M.J."/>
            <person name="Jenkins B.D."/>
            <person name="Jiroutova K."/>
            <person name="Jorgensen R.E."/>
            <person name="Joubert Y."/>
            <person name="Kaplan A."/>
            <person name="Kroger N."/>
            <person name="Kroth P.G."/>
            <person name="La Roche J."/>
            <person name="Lindquist E."/>
            <person name="Lommer M."/>
            <person name="Martin-Jezequel V."/>
            <person name="Lopez P.J."/>
            <person name="Lucas S."/>
            <person name="Mangogna M."/>
            <person name="McGinnis K."/>
            <person name="Medlin L.K."/>
            <person name="Montsant A."/>
            <person name="Oudot-Le Secq M.P."/>
            <person name="Napoli C."/>
            <person name="Obornik M."/>
            <person name="Parker M.S."/>
            <person name="Petit J.L."/>
            <person name="Porcel B.M."/>
            <person name="Poulsen N."/>
            <person name="Robison M."/>
            <person name="Rychlewski L."/>
            <person name="Rynearson T.A."/>
            <person name="Schmutz J."/>
            <person name="Shapiro H."/>
            <person name="Siaut M."/>
            <person name="Stanley M."/>
            <person name="Sussman M.R."/>
            <person name="Taylor A.R."/>
            <person name="Vardi A."/>
            <person name="von Dassow P."/>
            <person name="Vyverman W."/>
            <person name="Willis A."/>
            <person name="Wyrwicz L.S."/>
            <person name="Rokhsar D.S."/>
            <person name="Weissenbach J."/>
            <person name="Armbrust E.V."/>
            <person name="Green B.R."/>
            <person name="Van de Peer Y."/>
            <person name="Grigoriev I.V."/>
        </authorList>
    </citation>
    <scope>NUCLEOTIDE SEQUENCE [LARGE SCALE GENOMIC DNA]</scope>
    <source>
        <strain evidence="7 8">CCMP1335</strain>
    </source>
</reference>
<evidence type="ECO:0000256" key="2">
    <source>
        <dbReference type="ARBA" id="ARBA00022692"/>
    </source>
</evidence>
<dbReference type="GO" id="GO:0016020">
    <property type="term" value="C:membrane"/>
    <property type="evidence" value="ECO:0000318"/>
    <property type="project" value="GO_Central"/>
</dbReference>
<feature type="transmembrane region" description="Helical" evidence="6">
    <location>
        <begin position="1268"/>
        <end position="1288"/>
    </location>
</feature>
<dbReference type="GO" id="GO:0022857">
    <property type="term" value="F:transmembrane transporter activity"/>
    <property type="evidence" value="ECO:0000318"/>
    <property type="project" value="GO_Central"/>
</dbReference>
<evidence type="ECO:0000313" key="8">
    <source>
        <dbReference type="Proteomes" id="UP000001449"/>
    </source>
</evidence>
<gene>
    <name evidence="7" type="ORF">THAPSDRAFT_25617</name>
</gene>
<feature type="compositionally biased region" description="Basic and acidic residues" evidence="5">
    <location>
        <begin position="359"/>
        <end position="372"/>
    </location>
</feature>
<dbReference type="InterPro" id="IPR051068">
    <property type="entry name" value="MFS_Domain-Containing_Protein"/>
</dbReference>
<feature type="transmembrane region" description="Helical" evidence="6">
    <location>
        <begin position="1463"/>
        <end position="1488"/>
    </location>
</feature>